<sequence length="60" mass="6313">MKLDTNITSLTPAIPTSTSLRITVPAGMSKKPGLLGGGRTERDMDKANNRWMAAARKAGG</sequence>
<dbReference type="KEGG" id="csy:CENSYa_1426"/>
<dbReference type="AlphaFoldDB" id="A0RXI1"/>
<dbReference type="HOGENOM" id="CLU_2930045_0_0_2"/>
<dbReference type="Proteomes" id="UP000000758">
    <property type="component" value="Chromosome"/>
</dbReference>
<keyword evidence="2" id="KW-1185">Reference proteome</keyword>
<organism evidence="1 2">
    <name type="scientific">Cenarchaeum symbiosum (strain A)</name>
    <dbReference type="NCBI Taxonomy" id="414004"/>
    <lineage>
        <taxon>Archaea</taxon>
        <taxon>Nitrososphaerota</taxon>
        <taxon>Candidatus Cenarchaeales</taxon>
        <taxon>Candidatus Cenarchaeaceae</taxon>
        <taxon>Candidatus Cenarchaeum</taxon>
    </lineage>
</organism>
<evidence type="ECO:0000313" key="2">
    <source>
        <dbReference type="Proteomes" id="UP000000758"/>
    </source>
</evidence>
<accession>A0RXI1</accession>
<reference evidence="1 2" key="1">
    <citation type="journal article" date="2006" name="Proc. Natl. Acad. Sci. U.S.A.">
        <title>Genomic analysis of the uncultivated marine crenarchaeote Cenarchaeum symbiosum.</title>
        <authorList>
            <person name="Hallam S.J."/>
            <person name="Konstantinidis K.T."/>
            <person name="Putnam N."/>
            <person name="Schleper C."/>
            <person name="Watanabe Y."/>
            <person name="Sugahara J."/>
            <person name="Preston C."/>
            <person name="de la Torre J."/>
            <person name="Richardson P.M."/>
            <person name="DeLong E.F."/>
        </authorList>
    </citation>
    <scope>NUCLEOTIDE SEQUENCE [LARGE SCALE GENOMIC DNA]</scope>
    <source>
        <strain evidence="2">A</strain>
    </source>
</reference>
<dbReference type="EnsemblBacteria" id="ABK78048">
    <property type="protein sequence ID" value="ABK78048"/>
    <property type="gene ID" value="CENSYa_1426"/>
</dbReference>
<protein>
    <submittedName>
        <fullName evidence="1">Uncharacterized protein</fullName>
    </submittedName>
</protein>
<gene>
    <name evidence="1" type="ordered locus">CENSYa_1426</name>
</gene>
<proteinExistence type="predicted"/>
<dbReference type="EMBL" id="DP000238">
    <property type="protein sequence ID" value="ABK78048.1"/>
    <property type="molecule type" value="Genomic_DNA"/>
</dbReference>
<name>A0RXI1_CENSY</name>
<evidence type="ECO:0000313" key="1">
    <source>
        <dbReference type="EMBL" id="ABK78048.1"/>
    </source>
</evidence>